<dbReference type="Pfam" id="PF12697">
    <property type="entry name" value="Abhydrolase_6"/>
    <property type="match status" value="1"/>
</dbReference>
<dbReference type="SUPFAM" id="SSF53474">
    <property type="entry name" value="alpha/beta-Hydrolases"/>
    <property type="match status" value="1"/>
</dbReference>
<name>A0A3B0TGZ1_9ZZZZ</name>
<accession>A0A3B0TGZ1</accession>
<sequence>MTKDTSDDDDPQANVEAAPFADFFYTSTDGLKLHARDYGPRAHKSVPVLCLPGLTRGRRDFHRLAMRLAHEAGRKRRVVVAEFRGRGRSEYDPDIANYTPKHEALDTLDLMAAIGLEHAVAIGTSRGGLVTMTMSALRPAVLKGFVLNDIGPRIEGIGLLRIAGQLARMPVPRSWEEARDDLRKMQGEVFTGLDDDAWEQFARQIYRDEGGKPARDYDPKIAKTLDAEAISAGETPEIWPLFMGLGGIPGLVVRGENSDLLSAATVAEMQKRHRRLSAVTVPGRGHVPFLTEPEALKGIESLLARIDAS</sequence>
<feature type="domain" description="AB hydrolase-1" evidence="1">
    <location>
        <begin position="48"/>
        <end position="296"/>
    </location>
</feature>
<dbReference type="InterPro" id="IPR050228">
    <property type="entry name" value="Carboxylesterase_BioH"/>
</dbReference>
<reference evidence="2" key="1">
    <citation type="submission" date="2018-06" db="EMBL/GenBank/DDBJ databases">
        <authorList>
            <person name="Zhirakovskaya E."/>
        </authorList>
    </citation>
    <scope>NUCLEOTIDE SEQUENCE</scope>
</reference>
<dbReference type="Gene3D" id="3.40.50.1820">
    <property type="entry name" value="alpha/beta hydrolase"/>
    <property type="match status" value="1"/>
</dbReference>
<proteinExistence type="predicted"/>
<organism evidence="2">
    <name type="scientific">hydrothermal vent metagenome</name>
    <dbReference type="NCBI Taxonomy" id="652676"/>
    <lineage>
        <taxon>unclassified sequences</taxon>
        <taxon>metagenomes</taxon>
        <taxon>ecological metagenomes</taxon>
    </lineage>
</organism>
<gene>
    <name evidence="2" type="ORF">MNBD_ALPHA09-2046</name>
</gene>
<dbReference type="PANTHER" id="PTHR43194">
    <property type="entry name" value="HYDROLASE ALPHA/BETA FOLD FAMILY"/>
    <property type="match status" value="1"/>
</dbReference>
<dbReference type="AlphaFoldDB" id="A0A3B0TGZ1"/>
<evidence type="ECO:0000313" key="2">
    <source>
        <dbReference type="EMBL" id="VAW12567.1"/>
    </source>
</evidence>
<dbReference type="InterPro" id="IPR029058">
    <property type="entry name" value="AB_hydrolase_fold"/>
</dbReference>
<dbReference type="InterPro" id="IPR000073">
    <property type="entry name" value="AB_hydrolase_1"/>
</dbReference>
<dbReference type="EMBL" id="UOEM01000048">
    <property type="protein sequence ID" value="VAW12567.1"/>
    <property type="molecule type" value="Genomic_DNA"/>
</dbReference>
<dbReference type="PANTHER" id="PTHR43194:SF2">
    <property type="entry name" value="PEROXISOMAL MEMBRANE PROTEIN LPX1"/>
    <property type="match status" value="1"/>
</dbReference>
<protein>
    <recommendedName>
        <fullName evidence="1">AB hydrolase-1 domain-containing protein</fullName>
    </recommendedName>
</protein>
<evidence type="ECO:0000259" key="1">
    <source>
        <dbReference type="Pfam" id="PF12697"/>
    </source>
</evidence>